<accession>A0A166Q5P1</accession>
<dbReference type="OrthoDB" id="1431934at2759"/>
<reference evidence="1 2" key="1">
    <citation type="journal article" date="2016" name="Mol. Biol. Evol.">
        <title>Comparative Genomics of Early-Diverging Mushroom-Forming Fungi Provides Insights into the Origins of Lignocellulose Decay Capabilities.</title>
        <authorList>
            <person name="Nagy L.G."/>
            <person name="Riley R."/>
            <person name="Tritt A."/>
            <person name="Adam C."/>
            <person name="Daum C."/>
            <person name="Floudas D."/>
            <person name="Sun H."/>
            <person name="Yadav J.S."/>
            <person name="Pangilinan J."/>
            <person name="Larsson K.H."/>
            <person name="Matsuura K."/>
            <person name="Barry K."/>
            <person name="Labutti K."/>
            <person name="Kuo R."/>
            <person name="Ohm R.A."/>
            <person name="Bhattacharya S.S."/>
            <person name="Shirouzu T."/>
            <person name="Yoshinaga Y."/>
            <person name="Martin F.M."/>
            <person name="Grigoriev I.V."/>
            <person name="Hibbett D.S."/>
        </authorList>
    </citation>
    <scope>NUCLEOTIDE SEQUENCE [LARGE SCALE GENOMIC DNA]</scope>
    <source>
        <strain evidence="1 2">CBS 109695</strain>
    </source>
</reference>
<proteinExistence type="predicted"/>
<sequence>VLDFTVVTFSAGLAIQDVILGFESCRITIKNLPIDATIKEVSELFTQQGIDPGRFHVLGLARTRAMKQEAFLIGHEDLKIVAIGLEEVDFRQERLSFEIMDRSGGDGMTASTLDANTLTFPWRAPLNRLI</sequence>
<dbReference type="Proteomes" id="UP000076532">
    <property type="component" value="Unassembled WGS sequence"/>
</dbReference>
<dbReference type="AlphaFoldDB" id="A0A166Q5P1"/>
<feature type="non-terminal residue" evidence="1">
    <location>
        <position position="130"/>
    </location>
</feature>
<keyword evidence="2" id="KW-1185">Reference proteome</keyword>
<gene>
    <name evidence="1" type="ORF">FIBSPDRAFT_671661</name>
</gene>
<feature type="non-terminal residue" evidence="1">
    <location>
        <position position="1"/>
    </location>
</feature>
<evidence type="ECO:0000313" key="1">
    <source>
        <dbReference type="EMBL" id="KZP26782.1"/>
    </source>
</evidence>
<protein>
    <submittedName>
        <fullName evidence="1">Uncharacterized protein</fullName>
    </submittedName>
</protein>
<evidence type="ECO:0000313" key="2">
    <source>
        <dbReference type="Proteomes" id="UP000076532"/>
    </source>
</evidence>
<name>A0A166Q5P1_9AGAM</name>
<dbReference type="EMBL" id="KV417512">
    <property type="protein sequence ID" value="KZP26782.1"/>
    <property type="molecule type" value="Genomic_DNA"/>
</dbReference>
<organism evidence="1 2">
    <name type="scientific">Athelia psychrophila</name>
    <dbReference type="NCBI Taxonomy" id="1759441"/>
    <lineage>
        <taxon>Eukaryota</taxon>
        <taxon>Fungi</taxon>
        <taxon>Dikarya</taxon>
        <taxon>Basidiomycota</taxon>
        <taxon>Agaricomycotina</taxon>
        <taxon>Agaricomycetes</taxon>
        <taxon>Agaricomycetidae</taxon>
        <taxon>Atheliales</taxon>
        <taxon>Atheliaceae</taxon>
        <taxon>Athelia</taxon>
    </lineage>
</organism>